<keyword evidence="2" id="KW-1185">Reference proteome</keyword>
<accession>G4TTN5</accession>
<dbReference type="SUPFAM" id="SSF52058">
    <property type="entry name" value="L domain-like"/>
    <property type="match status" value="1"/>
</dbReference>
<organism evidence="1 2">
    <name type="scientific">Serendipita indica (strain DSM 11827)</name>
    <name type="common">Root endophyte fungus</name>
    <name type="synonym">Piriformospora indica</name>
    <dbReference type="NCBI Taxonomy" id="1109443"/>
    <lineage>
        <taxon>Eukaryota</taxon>
        <taxon>Fungi</taxon>
        <taxon>Dikarya</taxon>
        <taxon>Basidiomycota</taxon>
        <taxon>Agaricomycotina</taxon>
        <taxon>Agaricomycetes</taxon>
        <taxon>Sebacinales</taxon>
        <taxon>Serendipitaceae</taxon>
        <taxon>Serendipita</taxon>
    </lineage>
</organism>
<gene>
    <name evidence="1" type="ORF">PIIN_08629</name>
</gene>
<evidence type="ECO:0008006" key="3">
    <source>
        <dbReference type="Google" id="ProtNLM"/>
    </source>
</evidence>
<dbReference type="HOGENOM" id="CLU_576344_0_0_1"/>
<comment type="caution">
    <text evidence="1">The sequence shown here is derived from an EMBL/GenBank/DDBJ whole genome shotgun (WGS) entry which is preliminary data.</text>
</comment>
<reference evidence="1 2" key="1">
    <citation type="journal article" date="2011" name="PLoS Pathog.">
        <title>Endophytic Life Strategies Decoded by Genome and Transcriptome Analyses of the Mutualistic Root Symbiont Piriformospora indica.</title>
        <authorList>
            <person name="Zuccaro A."/>
            <person name="Lahrmann U."/>
            <person name="Guldener U."/>
            <person name="Langen G."/>
            <person name="Pfiffi S."/>
            <person name="Biedenkopf D."/>
            <person name="Wong P."/>
            <person name="Samans B."/>
            <person name="Grimm C."/>
            <person name="Basiewicz M."/>
            <person name="Murat C."/>
            <person name="Martin F."/>
            <person name="Kogel K.H."/>
        </authorList>
    </citation>
    <scope>NUCLEOTIDE SEQUENCE [LARGE SCALE GENOMIC DNA]</scope>
    <source>
        <strain evidence="1 2">DSM 11827</strain>
    </source>
</reference>
<protein>
    <recommendedName>
        <fullName evidence="3">F-box domain-containing protein</fullName>
    </recommendedName>
</protein>
<dbReference type="InterPro" id="IPR032675">
    <property type="entry name" value="LRR_dom_sf"/>
</dbReference>
<dbReference type="Proteomes" id="UP000007148">
    <property type="component" value="Unassembled WGS sequence"/>
</dbReference>
<dbReference type="OrthoDB" id="3221235at2759"/>
<dbReference type="Gene3D" id="3.80.10.10">
    <property type="entry name" value="Ribonuclease Inhibitor"/>
    <property type="match status" value="1"/>
</dbReference>
<dbReference type="EMBL" id="CAFZ01000342">
    <property type="protein sequence ID" value="CCA74678.1"/>
    <property type="molecule type" value="Genomic_DNA"/>
</dbReference>
<sequence>MTTQATLDIAPGEHLDKVCDGQTSGSRRLKIMDMPHDHLQLLLCEAIRDSPADRLSILGVCFLWRDILSKTHHLWTNLRIVSRSDSDEHFEQLMWRLDVQIGRCGTSLLDVDWATNLRPGQTVELFTWIARRAPSSRWRSLVVRYGFSGTLDETTLAGVSDFGNLTTLTFFDYMPGGFMHLVNQSATPKLRCLSFHMMMRSEQFTADTTSILTYVPMIKLPKFESNSVTVVLPENIKTLITRHVLDCGFPHITSLTVGKPNPFELFKEQHFPNLEYLEVMFTSLDPSITEPLRLTKLTTLIVTGNHFEPLALMVLPNLQILRILPVESEQESRQQIKRLRRLLVRPQLNLSPTEKLEVDIGLPCIALATCIVRMAWKTKHVAVRFEKKYQRTQLITRVFALQPTPLLIGAVRESTVVAPCLQTLEFRKSVQRTEKVEEEWRLFMMGLLELHRGKLESIKTVWGDDSDTSVSRSDF</sequence>
<name>G4TTN5_SERID</name>
<proteinExistence type="predicted"/>
<evidence type="ECO:0000313" key="1">
    <source>
        <dbReference type="EMBL" id="CCA74678.1"/>
    </source>
</evidence>
<dbReference type="AlphaFoldDB" id="G4TTN5"/>
<evidence type="ECO:0000313" key="2">
    <source>
        <dbReference type="Proteomes" id="UP000007148"/>
    </source>
</evidence>
<dbReference type="InParanoid" id="G4TTN5"/>